<proteinExistence type="predicted"/>
<accession>A0A168E0W5</accession>
<organism evidence="1 2">
    <name type="scientific">Clostridium magnum DSM 2767</name>
    <dbReference type="NCBI Taxonomy" id="1121326"/>
    <lineage>
        <taxon>Bacteria</taxon>
        <taxon>Bacillati</taxon>
        <taxon>Bacillota</taxon>
        <taxon>Clostridia</taxon>
        <taxon>Eubacteriales</taxon>
        <taxon>Clostridiaceae</taxon>
        <taxon>Clostridium</taxon>
    </lineage>
</organism>
<comment type="caution">
    <text evidence="1">The sequence shown here is derived from an EMBL/GenBank/DDBJ whole genome shotgun (WGS) entry which is preliminary data.</text>
</comment>
<reference evidence="1 2" key="1">
    <citation type="submission" date="2016-04" db="EMBL/GenBank/DDBJ databases">
        <title>Genome sequence of Clostridium magnum DSM 2767.</title>
        <authorList>
            <person name="Poehlein A."/>
            <person name="Uhlig R."/>
            <person name="Fischer R."/>
            <person name="Bahl H."/>
            <person name="Daniel R."/>
        </authorList>
    </citation>
    <scope>NUCLEOTIDE SEQUENCE [LARGE SCALE GENOMIC DNA]</scope>
    <source>
        <strain evidence="1 2">DSM 2767</strain>
    </source>
</reference>
<gene>
    <name evidence="1" type="ORF">CLMAG_05760</name>
</gene>
<dbReference type="Proteomes" id="UP000076603">
    <property type="component" value="Unassembled WGS sequence"/>
</dbReference>
<name>A0A168E0W5_9CLOT</name>
<sequence length="80" mass="9586">MRNTHKLLTGYTQVINKKRKEGKGKMKSVIIENFLDENYECVSKLYKFNKRNVGYINFPMFAVYENPIDFPNKKERARSY</sequence>
<dbReference type="AlphaFoldDB" id="A0A168E0W5"/>
<dbReference type="EMBL" id="LWAE01000001">
    <property type="protein sequence ID" value="KZL93530.1"/>
    <property type="molecule type" value="Genomic_DNA"/>
</dbReference>
<dbReference type="PATRIC" id="fig|1121326.3.peg.531"/>
<evidence type="ECO:0000313" key="1">
    <source>
        <dbReference type="EMBL" id="KZL93530.1"/>
    </source>
</evidence>
<evidence type="ECO:0000313" key="2">
    <source>
        <dbReference type="Proteomes" id="UP000076603"/>
    </source>
</evidence>
<protein>
    <submittedName>
        <fullName evidence="1">Uncharacterized protein</fullName>
    </submittedName>
</protein>
<keyword evidence="2" id="KW-1185">Reference proteome</keyword>
<dbReference type="STRING" id="1121326.CLMAG_05760"/>